<evidence type="ECO:0000256" key="4">
    <source>
        <dbReference type="ARBA" id="ARBA00023125"/>
    </source>
</evidence>
<dbReference type="GO" id="GO:0031627">
    <property type="term" value="P:telomeric loop formation"/>
    <property type="evidence" value="ECO:0007669"/>
    <property type="project" value="TreeGrafter"/>
</dbReference>
<dbReference type="OrthoDB" id="608866at2759"/>
<keyword evidence="6" id="KW-0131">Cell cycle</keyword>
<feature type="region of interest" description="Disordered" evidence="7">
    <location>
        <begin position="471"/>
        <end position="506"/>
    </location>
</feature>
<dbReference type="GO" id="GO:0042803">
    <property type="term" value="F:protein homodimerization activity"/>
    <property type="evidence" value="ECO:0007669"/>
    <property type="project" value="InterPro"/>
</dbReference>
<evidence type="ECO:0000259" key="9">
    <source>
        <dbReference type="PROSITE" id="PS51294"/>
    </source>
</evidence>
<evidence type="ECO:0000256" key="7">
    <source>
        <dbReference type="SAM" id="MobiDB-lite"/>
    </source>
</evidence>
<dbReference type="InterPro" id="IPR009057">
    <property type="entry name" value="Homeodomain-like_sf"/>
</dbReference>
<dbReference type="Gene3D" id="1.25.40.210">
    <property type="entry name" value="Telomere repeat-binding factor, dimerisation domain"/>
    <property type="match status" value="1"/>
</dbReference>
<dbReference type="Proteomes" id="UP000261600">
    <property type="component" value="Unplaced"/>
</dbReference>
<dbReference type="GO" id="GO:0003691">
    <property type="term" value="F:double-stranded telomeric DNA binding"/>
    <property type="evidence" value="ECO:0007669"/>
    <property type="project" value="TreeGrafter"/>
</dbReference>
<keyword evidence="11" id="KW-1185">Reference proteome</keyword>
<dbReference type="Pfam" id="PF08558">
    <property type="entry name" value="TRF"/>
    <property type="match status" value="1"/>
</dbReference>
<feature type="domain" description="HTH myb-type" evidence="9">
    <location>
        <begin position="546"/>
        <end position="603"/>
    </location>
</feature>
<dbReference type="SUPFAM" id="SSF63600">
    <property type="entry name" value="Telomeric repeat binding factor (TRF) dimerisation domain"/>
    <property type="match status" value="1"/>
</dbReference>
<dbReference type="GO" id="GO:0098505">
    <property type="term" value="F:G-rich strand telomeric DNA binding"/>
    <property type="evidence" value="ECO:0007669"/>
    <property type="project" value="TreeGrafter"/>
</dbReference>
<feature type="compositionally biased region" description="Basic and acidic residues" evidence="7">
    <location>
        <begin position="496"/>
        <end position="506"/>
    </location>
</feature>
<feature type="region of interest" description="Disordered" evidence="7">
    <location>
        <begin position="372"/>
        <end position="422"/>
    </location>
</feature>
<dbReference type="RefSeq" id="XP_020445557.1">
    <property type="nucleotide sequence ID" value="XM_020589901.1"/>
</dbReference>
<dbReference type="GO" id="GO:0070187">
    <property type="term" value="C:shelterin complex"/>
    <property type="evidence" value="ECO:0007669"/>
    <property type="project" value="TreeGrafter"/>
</dbReference>
<dbReference type="SUPFAM" id="SSF46689">
    <property type="entry name" value="Homeodomain-like"/>
    <property type="match status" value="1"/>
</dbReference>
<evidence type="ECO:0000259" key="8">
    <source>
        <dbReference type="PROSITE" id="PS50090"/>
    </source>
</evidence>
<dbReference type="PROSITE" id="PS50090">
    <property type="entry name" value="MYB_LIKE"/>
    <property type="match status" value="1"/>
</dbReference>
<dbReference type="InterPro" id="IPR030657">
    <property type="entry name" value="TERF2"/>
</dbReference>
<feature type="compositionally biased region" description="Polar residues" evidence="7">
    <location>
        <begin position="329"/>
        <end position="339"/>
    </location>
</feature>
<feature type="region of interest" description="Disordered" evidence="7">
    <location>
        <begin position="285"/>
        <end position="351"/>
    </location>
</feature>
<dbReference type="GeneID" id="109954523"/>
<feature type="compositionally biased region" description="Low complexity" evidence="7">
    <location>
        <begin position="471"/>
        <end position="482"/>
    </location>
</feature>
<feature type="domain" description="Myb-like" evidence="8">
    <location>
        <begin position="546"/>
        <end position="599"/>
    </location>
</feature>
<reference evidence="10" key="2">
    <citation type="submission" date="2025-09" db="UniProtKB">
        <authorList>
            <consortium name="Ensembl"/>
        </authorList>
    </citation>
    <scope>IDENTIFICATION</scope>
</reference>
<dbReference type="AlphaFoldDB" id="A0A3Q3IZZ5"/>
<dbReference type="GO" id="GO:0005654">
    <property type="term" value="C:nucleoplasm"/>
    <property type="evidence" value="ECO:0007669"/>
    <property type="project" value="UniProtKB-ARBA"/>
</dbReference>
<dbReference type="InterPro" id="IPR013867">
    <property type="entry name" value="Telomere_rpt-bd_fac_dimer_dom"/>
</dbReference>
<organism evidence="10 11">
    <name type="scientific">Monopterus albus</name>
    <name type="common">Swamp eel</name>
    <dbReference type="NCBI Taxonomy" id="43700"/>
    <lineage>
        <taxon>Eukaryota</taxon>
        <taxon>Metazoa</taxon>
        <taxon>Chordata</taxon>
        <taxon>Craniata</taxon>
        <taxon>Vertebrata</taxon>
        <taxon>Euteleostomi</taxon>
        <taxon>Actinopterygii</taxon>
        <taxon>Neopterygii</taxon>
        <taxon>Teleostei</taxon>
        <taxon>Neoteleostei</taxon>
        <taxon>Acanthomorphata</taxon>
        <taxon>Anabantaria</taxon>
        <taxon>Synbranchiformes</taxon>
        <taxon>Synbranchidae</taxon>
        <taxon>Monopterus</taxon>
    </lineage>
</organism>
<evidence type="ECO:0000313" key="11">
    <source>
        <dbReference type="Proteomes" id="UP000261600"/>
    </source>
</evidence>
<dbReference type="InterPro" id="IPR017930">
    <property type="entry name" value="Myb_dom"/>
</dbReference>
<feature type="region of interest" description="Disordered" evidence="7">
    <location>
        <begin position="525"/>
        <end position="555"/>
    </location>
</feature>
<evidence type="ECO:0000256" key="1">
    <source>
        <dbReference type="ARBA" id="ARBA00004574"/>
    </source>
</evidence>
<dbReference type="GO" id="GO:0032210">
    <property type="term" value="P:regulation of telomere maintenance via telomerase"/>
    <property type="evidence" value="ECO:0007669"/>
    <property type="project" value="TreeGrafter"/>
</dbReference>
<dbReference type="GO" id="GO:0031848">
    <property type="term" value="P:protection from non-homologous end joining at telomere"/>
    <property type="evidence" value="ECO:0007669"/>
    <property type="project" value="InterPro"/>
</dbReference>
<dbReference type="GO" id="GO:0061820">
    <property type="term" value="P:telomeric D-loop disassembly"/>
    <property type="evidence" value="ECO:0007669"/>
    <property type="project" value="TreeGrafter"/>
</dbReference>
<feature type="compositionally biased region" description="Basic and acidic residues" evidence="7">
    <location>
        <begin position="302"/>
        <end position="313"/>
    </location>
</feature>
<evidence type="ECO:0000313" key="10">
    <source>
        <dbReference type="Ensembl" id="ENSMALP00000011503.1"/>
    </source>
</evidence>
<evidence type="ECO:0000256" key="5">
    <source>
        <dbReference type="ARBA" id="ARBA00023242"/>
    </source>
</evidence>
<dbReference type="SMART" id="SM00717">
    <property type="entry name" value="SANT"/>
    <property type="match status" value="1"/>
</dbReference>
<sequence length="604" mass="68832">MAANTFVNNFQVETVINRWVVDYYTFRALEFFQNEQDKDFNRIISILERVLDCDRLENTDNIAPKFLVLQFLCRIHEGERLDQTFEPDPEQSETPLESALRVLEIMSKDSSLPKQDFENVSASIKDMMVKVLIKNSEFERAKEVLKKHFPKSMVGKKAILMGLISQKNKMHEVIKQIDFHRFKQEMFAFCQTLCPFNNPFLYNAAKYAIDKRLAEQGDEAVGPGPHELDETGQSSNPQMNTVPVIQRNPAVISRPRLKAVYEALALYLNERSFAQLVEEVEREVEEENGSSLRLSPAPKKGTNGDHFRDKGLFQRDPGSPMEASPADQPPQTVAVTQAQADKLSKKPSMWKESGPYTIDRLVCGPDSQLSTTATQNLQMEVRTEEPAQSPAKSNQKDAQCPLTDHEVTRSTQDLPKRTSKNSCRASITIIESSDSEKEAHRSSSSFKIPVQNPCNKQAIVLLHKVSGTTNNITDSSSDSESTLHFSDPVPHTSSTPHKDLTRDKGRPLSKWRKLWNEAKESKETWSDDELSVTSRENRSNESTISNSGHRRRKWTATETQKLKDGVNRFGEGNWSKIKSYYNFKDRTNINLKDRWRTLKNSKLV</sequence>
<evidence type="ECO:0000256" key="3">
    <source>
        <dbReference type="ARBA" id="ARBA00022895"/>
    </source>
</evidence>
<dbReference type="GO" id="GO:0032208">
    <property type="term" value="P:negative regulation of telomere maintenance via recombination"/>
    <property type="evidence" value="ECO:0007669"/>
    <property type="project" value="TreeGrafter"/>
</dbReference>
<dbReference type="Pfam" id="PF00249">
    <property type="entry name" value="Myb_DNA-binding"/>
    <property type="match status" value="1"/>
</dbReference>
<keyword evidence="5" id="KW-0539">Nucleus</keyword>
<keyword evidence="4" id="KW-0238">DNA-binding</keyword>
<reference evidence="10" key="1">
    <citation type="submission" date="2025-08" db="UniProtKB">
        <authorList>
            <consortium name="Ensembl"/>
        </authorList>
    </citation>
    <scope>IDENTIFICATION</scope>
</reference>
<feature type="compositionally biased region" description="Polar residues" evidence="7">
    <location>
        <begin position="231"/>
        <end position="240"/>
    </location>
</feature>
<dbReference type="PROSITE" id="PS51294">
    <property type="entry name" value="HTH_MYB"/>
    <property type="match status" value="1"/>
</dbReference>
<dbReference type="KEGG" id="malb:109954523"/>
<dbReference type="Ensembl" id="ENSMALT00000011748.1">
    <property type="protein sequence ID" value="ENSMALP00000011503.1"/>
    <property type="gene ID" value="ENSMALG00000008186.1"/>
</dbReference>
<dbReference type="GO" id="GO:0003720">
    <property type="term" value="F:telomerase activity"/>
    <property type="evidence" value="ECO:0007669"/>
    <property type="project" value="TreeGrafter"/>
</dbReference>
<accession>A0A3Q3IZZ5</accession>
<protein>
    <submittedName>
        <fullName evidence="10">Uncharacterized protein</fullName>
    </submittedName>
</protein>
<dbReference type="GO" id="GO:1905839">
    <property type="term" value="P:negative regulation of telomeric D-loop disassembly"/>
    <property type="evidence" value="ECO:0007669"/>
    <property type="project" value="TreeGrafter"/>
</dbReference>
<evidence type="ECO:0000256" key="2">
    <source>
        <dbReference type="ARBA" id="ARBA00022454"/>
    </source>
</evidence>
<dbReference type="InterPro" id="IPR001005">
    <property type="entry name" value="SANT/Myb"/>
</dbReference>
<dbReference type="Gene3D" id="1.10.10.60">
    <property type="entry name" value="Homeodomain-like"/>
    <property type="match status" value="1"/>
</dbReference>
<comment type="subcellular location">
    <subcellularLocation>
        <location evidence="1">Chromosome</location>
        <location evidence="1">Telomere</location>
    </subcellularLocation>
</comment>
<dbReference type="CDD" id="cd11660">
    <property type="entry name" value="SANT_TRF"/>
    <property type="match status" value="1"/>
</dbReference>
<dbReference type="PANTHER" id="PTHR46833">
    <property type="entry name" value="TELOMERIC REPEAT-BINDING FACTOR 2 TERF2"/>
    <property type="match status" value="1"/>
</dbReference>
<feature type="region of interest" description="Disordered" evidence="7">
    <location>
        <begin position="218"/>
        <end position="240"/>
    </location>
</feature>
<keyword evidence="3" id="KW-0779">Telomere</keyword>
<dbReference type="STRING" id="43700.ENSMALP00000011503"/>
<proteinExistence type="predicted"/>
<name>A0A3Q3IZZ5_MONAL</name>
<dbReference type="InterPro" id="IPR036507">
    <property type="entry name" value="Telomere_rpt-bd_fac_dimer_sf"/>
</dbReference>
<evidence type="ECO:0000256" key="6">
    <source>
        <dbReference type="ARBA" id="ARBA00023306"/>
    </source>
</evidence>
<dbReference type="GO" id="GO:0070198">
    <property type="term" value="P:protein localization to chromosome, telomeric region"/>
    <property type="evidence" value="ECO:0007669"/>
    <property type="project" value="TreeGrafter"/>
</dbReference>
<keyword evidence="2" id="KW-0158">Chromosome</keyword>
<dbReference type="PANTHER" id="PTHR46833:SF1">
    <property type="entry name" value="TELOMERIC REPEAT-BINDING FACTOR 2"/>
    <property type="match status" value="1"/>
</dbReference>